<reference evidence="8" key="1">
    <citation type="journal article" date="2020" name="Microb. Genom.">
        <title>Genetic diversity of clinical and environmental Mucorales isolates obtained from an investigation of mucormycosis cases among solid organ transplant recipients.</title>
        <authorList>
            <person name="Nguyen M.H."/>
            <person name="Kaul D."/>
            <person name="Muto C."/>
            <person name="Cheng S.J."/>
            <person name="Richter R.A."/>
            <person name="Bruno V.M."/>
            <person name="Liu G."/>
            <person name="Beyhan S."/>
            <person name="Sundermann A.J."/>
            <person name="Mounaud S."/>
            <person name="Pasculle A.W."/>
            <person name="Nierman W.C."/>
            <person name="Driscoll E."/>
            <person name="Cumbie R."/>
            <person name="Clancy C.J."/>
            <person name="Dupont C.L."/>
        </authorList>
    </citation>
    <scope>NUCLEOTIDE SEQUENCE</scope>
    <source>
        <strain evidence="8">GL11</strain>
    </source>
</reference>
<feature type="transmembrane region" description="Helical" evidence="7">
    <location>
        <begin position="59"/>
        <end position="83"/>
    </location>
</feature>
<evidence type="ECO:0000256" key="6">
    <source>
        <dbReference type="SAM" id="MobiDB-lite"/>
    </source>
</evidence>
<dbReference type="PANTHER" id="PTHR35895:SF1">
    <property type="entry name" value="LIPID-BINDING SERUM GLYCOPROTEIN C-TERMINAL DOMAIN-CONTAINING PROTEIN"/>
    <property type="match status" value="1"/>
</dbReference>
<evidence type="ECO:0000256" key="4">
    <source>
        <dbReference type="ARBA" id="ARBA00022989"/>
    </source>
</evidence>
<feature type="transmembrane region" description="Helical" evidence="7">
    <location>
        <begin position="1812"/>
        <end position="1836"/>
    </location>
</feature>
<evidence type="ECO:0000256" key="5">
    <source>
        <dbReference type="ARBA" id="ARBA00023136"/>
    </source>
</evidence>
<organism evidence="8 9">
    <name type="scientific">Rhizopus oryzae</name>
    <name type="common">Mucormycosis agent</name>
    <name type="synonym">Rhizopus arrhizus var. delemar</name>
    <dbReference type="NCBI Taxonomy" id="64495"/>
    <lineage>
        <taxon>Eukaryota</taxon>
        <taxon>Fungi</taxon>
        <taxon>Fungi incertae sedis</taxon>
        <taxon>Mucoromycota</taxon>
        <taxon>Mucoromycotina</taxon>
        <taxon>Mucoromycetes</taxon>
        <taxon>Mucorales</taxon>
        <taxon>Mucorineae</taxon>
        <taxon>Rhizopodaceae</taxon>
        <taxon>Rhizopus</taxon>
    </lineage>
</organism>
<evidence type="ECO:0000313" key="8">
    <source>
        <dbReference type="EMBL" id="KAG1314391.1"/>
    </source>
</evidence>
<keyword evidence="5 7" id="KW-0472">Membrane</keyword>
<name>A0A9P6XIF2_RHIOR</name>
<evidence type="ECO:0000256" key="3">
    <source>
        <dbReference type="ARBA" id="ARBA00022692"/>
    </source>
</evidence>
<dbReference type="PANTHER" id="PTHR35895">
    <property type="entry name" value="CHROMOSOME 16, WHOLE GENOME SHOTGUN SEQUENCE"/>
    <property type="match status" value="1"/>
</dbReference>
<feature type="compositionally biased region" description="Low complexity" evidence="6">
    <location>
        <begin position="1655"/>
        <end position="1677"/>
    </location>
</feature>
<dbReference type="InterPro" id="IPR046368">
    <property type="entry name" value="Tag1"/>
</dbReference>
<dbReference type="InterPro" id="IPR007919">
    <property type="entry name" value="UPF0220"/>
</dbReference>
<feature type="transmembrane region" description="Helical" evidence="7">
    <location>
        <begin position="1735"/>
        <end position="1755"/>
    </location>
</feature>
<proteinExistence type="inferred from homology"/>
<evidence type="ECO:0000256" key="2">
    <source>
        <dbReference type="ARBA" id="ARBA00005335"/>
    </source>
</evidence>
<feature type="region of interest" description="Disordered" evidence="6">
    <location>
        <begin position="1616"/>
        <end position="1697"/>
    </location>
</feature>
<keyword evidence="4 7" id="KW-1133">Transmembrane helix</keyword>
<evidence type="ECO:0000256" key="1">
    <source>
        <dbReference type="ARBA" id="ARBA00004141"/>
    </source>
</evidence>
<comment type="similarity">
    <text evidence="2">Belongs to the UPF0220 family.</text>
</comment>
<evidence type="ECO:0000313" key="9">
    <source>
        <dbReference type="Proteomes" id="UP000716291"/>
    </source>
</evidence>
<evidence type="ECO:0000256" key="7">
    <source>
        <dbReference type="SAM" id="Phobius"/>
    </source>
</evidence>
<feature type="compositionally biased region" description="Basic and acidic residues" evidence="6">
    <location>
        <begin position="1678"/>
        <end position="1697"/>
    </location>
</feature>
<accession>A0A9P6XIF2</accession>
<dbReference type="Pfam" id="PF05255">
    <property type="entry name" value="UPF0220"/>
    <property type="match status" value="1"/>
</dbReference>
<comment type="subcellular location">
    <subcellularLocation>
        <location evidence="1">Membrane</location>
        <topology evidence="1">Multi-pass membrane protein</topology>
    </subcellularLocation>
</comment>
<keyword evidence="3 7" id="KW-0812">Transmembrane</keyword>
<dbReference type="Pfam" id="PF12505">
    <property type="entry name" value="DUF3712"/>
    <property type="match status" value="4"/>
</dbReference>
<dbReference type="GO" id="GO:0000329">
    <property type="term" value="C:fungal-type vacuole membrane"/>
    <property type="evidence" value="ECO:0007669"/>
    <property type="project" value="InterPro"/>
</dbReference>
<gene>
    <name evidence="8" type="ORF">G6F64_001491</name>
</gene>
<keyword evidence="9" id="KW-1185">Reference proteome</keyword>
<dbReference type="Proteomes" id="UP000716291">
    <property type="component" value="Unassembled WGS sequence"/>
</dbReference>
<feature type="transmembrane region" description="Helical" evidence="7">
    <location>
        <begin position="1778"/>
        <end position="1800"/>
    </location>
</feature>
<sequence length="1849" mass="194985">MTGAENITYGPQPVVNYSQYSDESIPRESYHDEDGRMMEEYAEKPILPTKRPFYKKKKYWVICSVLSAIIIVVVIILIIYVFFPMIAQSLMNQASIDVNAAQITFAKPDALNGLTYSKRDGDNLNSTFYMNMESSLKNTGPFAASIKFHNPIQVMYNDTELGEIYLYNDTSISGGHGSLNAITPFIIKDEDAFARFTKDMLAVKQFSWTLVGKLDITALTRKATVNLNKQITLNGMDGFPNVKITSFKLPADAPEGGIQVELGTVLTSPSPIGVQLGTIQLQIGYEGVNLGVVSAQGVNLRGGDNDILLKGRLVPQSDNASLATVSKLFSRYVAGEISQTSATGVSCAPDGVNPVTWLSEGFKTVQLNVALAAAEPLKIINTVSMGQIDLKFDNNNPYAPIATAPNVVANFQIPFGFSLNITEVTQNITLGLDDNGKSSDLEKFAVIQVPYTPAISDQKAGTLKFGMTNTPIAGISNANNIYDEYVYSLTASDNYTFGVAGNATTKVSTPIGPITLGGISFSVPTSLRGLQFLNGSATVINSLDVTGGTSDGMILGINVTMVNPSDVTITTGDVYFRMAASDVDLGLVTLKGLTLSRGSNTVAAIASFDPKSSDVGQNLLSSFVMGGNSDVQILGFENSTSIAPLSEALSAISITSTLPGLTTALIQGSALTVYQNTNSTGVVGVKVSIANPFSAGLSINKVVAAATYQGTPVGNIDQDISSNPFIIPGKSTAQSQDLSMTMNIEPAAIALLLRQLAVNSNMDTKTLDALLGLGGFHVAGQQDVAPEVSAFAGFNISDYTLQAMKALKVDLSLSSGLGIGQYTDTLAFSQNSVAVSTDNSVLDLIPIVGQKIVQQIVDGAVLAFDTIIVSSPTDSSFTVQMKGSITKSGPMDAAISFPTPLTVYWQGTALGTVSMPEIQAKAGVGASFDVTGAFTIANQDYMAQFSTYLINNENFKWEIVTKDVSVTALGFTFTGISMDKTVALTGCNGFKDAVTIQSFDLPSDDPNGGITLTAQTTIKNPSQVGFNLSGVTFETYFKDVDIGPLSSNGNAIFPPQGSSGMGMKGRMIYQNTPEGISAVTKVFENYLNNTNSVLTVKGVSGSGPNGQVGWLSTAFKSLTINNVVLPAPGSKPKLIPAVTMKQLTLDFTKDAWAPPSSSSNVEAQLKSPFGFPLHVTKLNMNVAATYQGGTVATLAIPDESASTSSTGVVTTQFTDVPFKVANKELFVGFVTLLTSQSSATFGLQGTTNAYTETAIGNLQLNGIGLDVQTSLAGFNNFGGKLNIDSLVVSGATKDYITVDLVVSFVNPSNITLVMGDANFDIIVKELNGFIGKTYMKDVIVPPGNKSYPCVLHMGEGSVNSKAISLALADYMTGANVPLTVAGSTSSTNIVPLQNGLSTVRLDTTMYGINANLIKQVAVSGTLLGLVFENKASAAITLQNPLGASFKITKVNAAVTFTPSSGGSPFKVGSINYDVSNPTTIPGHGSAQTDPWPVTLDKGSNPISHLLQMLGMLLDPNKYFYVEQNVTVVMGDGYAAEMYYYQDKVPFSISIDGLPPIGITASDLSKISIPSNISMSDPAQLMGFLSHILSGKPLASAAASSSIPASSVASSISSTTSATVTSEPSSSPASSPTTTSAETTTDAPKTTDTTHEVTNEATHSTTTTEAAQTTKTEAAHTTTESEKATTTEAPKETAKATEKGRTIGAYLSGALLAFGWWIFIDAVINSSKYDGTSPMGFEDWFSGLLTTFGMIVINLIDKNRLQGEAYSYSGTGLIWKARLFLFLGFALIAGGLAGSCCVLIVKYIVQMGSSQPYINYGISGVAQNALIMLSTVVLWVAQSTVEEYEYTLRI</sequence>
<feature type="compositionally biased region" description="Low complexity" evidence="6">
    <location>
        <begin position="1616"/>
        <end position="1646"/>
    </location>
</feature>
<dbReference type="EMBL" id="JAANQT010000114">
    <property type="protein sequence ID" value="KAG1314391.1"/>
    <property type="molecule type" value="Genomic_DNA"/>
</dbReference>
<feature type="transmembrane region" description="Helical" evidence="7">
    <location>
        <begin position="1702"/>
        <end position="1723"/>
    </location>
</feature>
<protein>
    <submittedName>
        <fullName evidence="8">Uncharacterized protein</fullName>
    </submittedName>
</protein>
<comment type="caution">
    <text evidence="8">The sequence shown here is derived from an EMBL/GenBank/DDBJ whole genome shotgun (WGS) entry which is preliminary data.</text>
</comment>
<dbReference type="InterPro" id="IPR022185">
    <property type="entry name" value="DUF3712"/>
</dbReference>